<proteinExistence type="predicted"/>
<reference evidence="1 2" key="1">
    <citation type="submission" date="2016-04" db="EMBL/GenBank/DDBJ databases">
        <title>Genome analyses suggest a sexual origin of heterokaryosis in a supposedly ancient asexual fungus.</title>
        <authorList>
            <person name="Ropars J."/>
            <person name="Sedzielewska K."/>
            <person name="Noel J."/>
            <person name="Charron P."/>
            <person name="Farinelli L."/>
            <person name="Marton T."/>
            <person name="Kruger M."/>
            <person name="Pelin A."/>
            <person name="Brachmann A."/>
            <person name="Corradi N."/>
        </authorList>
    </citation>
    <scope>NUCLEOTIDE SEQUENCE [LARGE SCALE GENOMIC DNA]</scope>
    <source>
        <strain evidence="1 2">C2</strain>
    </source>
</reference>
<sequence length="103" mass="12240">MLRATNKKYFWDLTYISIFWGPENHKHLPNLYQSEGELQKIIKENKENQSVNINNSTLKKLQNYNSFTLLDVINKFYCICHMSISIIIQSYDHIEGDITYGYN</sequence>
<dbReference type="EMBL" id="LLXL01004530">
    <property type="protein sequence ID" value="PKK57296.1"/>
    <property type="molecule type" value="Genomic_DNA"/>
</dbReference>
<gene>
    <name evidence="1" type="ORF">RhiirC2_798300</name>
</gene>
<evidence type="ECO:0000313" key="2">
    <source>
        <dbReference type="Proteomes" id="UP000233469"/>
    </source>
</evidence>
<comment type="caution">
    <text evidence="1">The sequence shown here is derived from an EMBL/GenBank/DDBJ whole genome shotgun (WGS) entry which is preliminary data.</text>
</comment>
<evidence type="ECO:0000313" key="1">
    <source>
        <dbReference type="EMBL" id="PKK57296.1"/>
    </source>
</evidence>
<dbReference type="Proteomes" id="UP000233469">
    <property type="component" value="Unassembled WGS sequence"/>
</dbReference>
<organism evidence="1 2">
    <name type="scientific">Rhizophagus irregularis</name>
    <dbReference type="NCBI Taxonomy" id="588596"/>
    <lineage>
        <taxon>Eukaryota</taxon>
        <taxon>Fungi</taxon>
        <taxon>Fungi incertae sedis</taxon>
        <taxon>Mucoromycota</taxon>
        <taxon>Glomeromycotina</taxon>
        <taxon>Glomeromycetes</taxon>
        <taxon>Glomerales</taxon>
        <taxon>Glomeraceae</taxon>
        <taxon>Rhizophagus</taxon>
    </lineage>
</organism>
<name>A0A2N1M6M3_9GLOM</name>
<accession>A0A2N1M6M3</accession>
<protein>
    <submittedName>
        <fullName evidence="1">Uncharacterized protein</fullName>
    </submittedName>
</protein>
<dbReference type="AlphaFoldDB" id="A0A2N1M6M3"/>
<reference evidence="1 2" key="2">
    <citation type="submission" date="2017-10" db="EMBL/GenBank/DDBJ databases">
        <title>Extensive intraspecific genome diversity in a model arbuscular mycorrhizal fungus.</title>
        <authorList>
            <person name="Chen E.C.H."/>
            <person name="Morin E."/>
            <person name="Baudet D."/>
            <person name="Noel J."/>
            <person name="Ndikumana S."/>
            <person name="Charron P."/>
            <person name="St-Onge C."/>
            <person name="Giorgi J."/>
            <person name="Grigoriev I.V."/>
            <person name="Roux C."/>
            <person name="Martin F.M."/>
            <person name="Corradi N."/>
        </authorList>
    </citation>
    <scope>NUCLEOTIDE SEQUENCE [LARGE SCALE GENOMIC DNA]</scope>
    <source>
        <strain evidence="1 2">C2</strain>
    </source>
</reference>